<proteinExistence type="predicted"/>
<dbReference type="KEGG" id="epl:P4G45_03970"/>
<accession>A0AAU7D970</accession>
<feature type="transmembrane region" description="Helical" evidence="1">
    <location>
        <begin position="137"/>
        <end position="156"/>
    </location>
</feature>
<reference evidence="3" key="1">
    <citation type="submission" date="2023-03" db="EMBL/GenBank/DDBJ databases">
        <title>Edaphobacter sp.</title>
        <authorList>
            <person name="Huber K.J."/>
            <person name="Papendorf J."/>
            <person name="Pilke C."/>
            <person name="Bunk B."/>
            <person name="Sproeer C."/>
            <person name="Pester M."/>
        </authorList>
    </citation>
    <scope>NUCLEOTIDE SEQUENCE</scope>
    <source>
        <strain evidence="2">DSM 109919</strain>
        <strain evidence="3">DSM 109920</strain>
    </source>
</reference>
<keyword evidence="1" id="KW-1133">Transmembrane helix</keyword>
<organism evidence="3">
    <name type="scientific">Edaphobacter paludis</name>
    <dbReference type="NCBI Taxonomy" id="3035702"/>
    <lineage>
        <taxon>Bacteria</taxon>
        <taxon>Pseudomonadati</taxon>
        <taxon>Acidobacteriota</taxon>
        <taxon>Terriglobia</taxon>
        <taxon>Terriglobales</taxon>
        <taxon>Acidobacteriaceae</taxon>
        <taxon>Edaphobacter</taxon>
    </lineage>
</organism>
<dbReference type="InterPro" id="IPR021125">
    <property type="entry name" value="DUF2127"/>
</dbReference>
<keyword evidence="1" id="KW-0812">Transmembrane</keyword>
<keyword evidence="1" id="KW-0472">Membrane</keyword>
<dbReference type="EMBL" id="CP121194">
    <property type="protein sequence ID" value="XBH10890.1"/>
    <property type="molecule type" value="Genomic_DNA"/>
</dbReference>
<dbReference type="EMBL" id="CP121195">
    <property type="protein sequence ID" value="XBH14318.1"/>
    <property type="molecule type" value="Genomic_DNA"/>
</dbReference>
<dbReference type="Pfam" id="PF09900">
    <property type="entry name" value="DUF2127"/>
    <property type="match status" value="1"/>
</dbReference>
<sequence length="167" mass="19099">MQTQGQPRRGGRKHHDRGLLLIGLFKLGKSILFFCIGMGAIHMLHKDLGDVVMRVAMALKFDPESRFVALVLNKVDLIDVHKLKMISLGTFAYSMVALTEGVGLVLEKVWAEYLTLILTISFLPWELYELVRRPSWFRLSLLLINLAVLAYLVWLLRRKRLAVPTEV</sequence>
<dbReference type="AlphaFoldDB" id="A0AAU7D970"/>
<protein>
    <submittedName>
        <fullName evidence="3">DUF2127 domain-containing protein</fullName>
    </submittedName>
</protein>
<accession>A0AAU7D0K8</accession>
<dbReference type="RefSeq" id="WP_348268380.1">
    <property type="nucleotide sequence ID" value="NZ_CP121194.1"/>
</dbReference>
<evidence type="ECO:0000313" key="2">
    <source>
        <dbReference type="EMBL" id="XBH10890.1"/>
    </source>
</evidence>
<feature type="transmembrane region" description="Helical" evidence="1">
    <location>
        <begin position="20"/>
        <end position="44"/>
    </location>
</feature>
<evidence type="ECO:0000313" key="3">
    <source>
        <dbReference type="EMBL" id="XBH14318.1"/>
    </source>
</evidence>
<gene>
    <name evidence="2" type="ORF">P4G45_03970</name>
    <name evidence="3" type="ORF">P8936_03935</name>
</gene>
<name>A0AAU7D970_9BACT</name>
<evidence type="ECO:0000256" key="1">
    <source>
        <dbReference type="SAM" id="Phobius"/>
    </source>
</evidence>